<evidence type="ECO:0000313" key="2">
    <source>
        <dbReference type="EMBL" id="OCL07948.1"/>
    </source>
</evidence>
<feature type="compositionally biased region" description="Basic residues" evidence="1">
    <location>
        <begin position="1"/>
        <end position="10"/>
    </location>
</feature>
<name>A0A8E2F122_9PEZI</name>
<feature type="region of interest" description="Disordered" evidence="1">
    <location>
        <begin position="1"/>
        <end position="22"/>
    </location>
</feature>
<dbReference type="AlphaFoldDB" id="A0A8E2F122"/>
<gene>
    <name evidence="2" type="ORF">AOQ84DRAFT_354726</name>
</gene>
<reference evidence="2 3" key="1">
    <citation type="journal article" date="2016" name="Nat. Commun.">
        <title>Ectomycorrhizal ecology is imprinted in the genome of the dominant symbiotic fungus Cenococcum geophilum.</title>
        <authorList>
            <consortium name="DOE Joint Genome Institute"/>
            <person name="Peter M."/>
            <person name="Kohler A."/>
            <person name="Ohm R.A."/>
            <person name="Kuo A."/>
            <person name="Krutzmann J."/>
            <person name="Morin E."/>
            <person name="Arend M."/>
            <person name="Barry K.W."/>
            <person name="Binder M."/>
            <person name="Choi C."/>
            <person name="Clum A."/>
            <person name="Copeland A."/>
            <person name="Grisel N."/>
            <person name="Haridas S."/>
            <person name="Kipfer T."/>
            <person name="LaButti K."/>
            <person name="Lindquist E."/>
            <person name="Lipzen A."/>
            <person name="Maire R."/>
            <person name="Meier B."/>
            <person name="Mihaltcheva S."/>
            <person name="Molinier V."/>
            <person name="Murat C."/>
            <person name="Poggeler S."/>
            <person name="Quandt C.A."/>
            <person name="Sperisen C."/>
            <person name="Tritt A."/>
            <person name="Tisserant E."/>
            <person name="Crous P.W."/>
            <person name="Henrissat B."/>
            <person name="Nehls U."/>
            <person name="Egli S."/>
            <person name="Spatafora J.W."/>
            <person name="Grigoriev I.V."/>
            <person name="Martin F.M."/>
        </authorList>
    </citation>
    <scope>NUCLEOTIDE SEQUENCE [LARGE SCALE GENOMIC DNA]</scope>
    <source>
        <strain evidence="2 3">CBS 207.34</strain>
    </source>
</reference>
<feature type="region of interest" description="Disordered" evidence="1">
    <location>
        <begin position="44"/>
        <end position="64"/>
    </location>
</feature>
<keyword evidence="3" id="KW-1185">Reference proteome</keyword>
<sequence length="82" mass="9268">MLRHKPKIRLLHPTSDGTPPPTAVNAEIARDDGSSVAIEATEERLKASKNMSTPSLSQMLEHKTRENGQLRLELRRLRKRSL</sequence>
<dbReference type="OrthoDB" id="4958164at2759"/>
<feature type="compositionally biased region" description="Polar residues" evidence="1">
    <location>
        <begin position="49"/>
        <end position="58"/>
    </location>
</feature>
<dbReference type="Proteomes" id="UP000250140">
    <property type="component" value="Unassembled WGS sequence"/>
</dbReference>
<dbReference type="EMBL" id="KV749750">
    <property type="protein sequence ID" value="OCL07948.1"/>
    <property type="molecule type" value="Genomic_DNA"/>
</dbReference>
<evidence type="ECO:0000313" key="3">
    <source>
        <dbReference type="Proteomes" id="UP000250140"/>
    </source>
</evidence>
<protein>
    <submittedName>
        <fullName evidence="2">Uncharacterized protein</fullName>
    </submittedName>
</protein>
<organism evidence="2 3">
    <name type="scientific">Glonium stellatum</name>
    <dbReference type="NCBI Taxonomy" id="574774"/>
    <lineage>
        <taxon>Eukaryota</taxon>
        <taxon>Fungi</taxon>
        <taxon>Dikarya</taxon>
        <taxon>Ascomycota</taxon>
        <taxon>Pezizomycotina</taxon>
        <taxon>Dothideomycetes</taxon>
        <taxon>Pleosporomycetidae</taxon>
        <taxon>Gloniales</taxon>
        <taxon>Gloniaceae</taxon>
        <taxon>Glonium</taxon>
    </lineage>
</organism>
<proteinExistence type="predicted"/>
<evidence type="ECO:0000256" key="1">
    <source>
        <dbReference type="SAM" id="MobiDB-lite"/>
    </source>
</evidence>
<accession>A0A8E2F122</accession>